<dbReference type="Proteomes" id="UP001143349">
    <property type="component" value="Unassembled WGS sequence"/>
</dbReference>
<keyword evidence="6" id="KW-0843">Virulence</keyword>
<dbReference type="GO" id="GO:0005886">
    <property type="term" value="C:plasma membrane"/>
    <property type="evidence" value="ECO:0007669"/>
    <property type="project" value="UniProtKB-SubCell"/>
</dbReference>
<evidence type="ECO:0000313" key="11">
    <source>
        <dbReference type="Proteomes" id="UP001143349"/>
    </source>
</evidence>
<evidence type="ECO:0000256" key="4">
    <source>
        <dbReference type="ARBA" id="ARBA00022692"/>
    </source>
</evidence>
<evidence type="ECO:0000256" key="1">
    <source>
        <dbReference type="ARBA" id="ARBA00004651"/>
    </source>
</evidence>
<geneLocation type="plasmid" evidence="9">
    <name>pKON1</name>
</geneLocation>
<dbReference type="PANTHER" id="PTHR34040:SF7">
    <property type="entry name" value="SURFACE PRESENTATION OF ANTIGENS PROTEIN SPAQ"/>
    <property type="match status" value="1"/>
</dbReference>
<feature type="transmembrane region" description="Helical" evidence="8">
    <location>
        <begin position="50"/>
        <end position="72"/>
    </location>
</feature>
<evidence type="ECO:0000256" key="6">
    <source>
        <dbReference type="ARBA" id="ARBA00023026"/>
    </source>
</evidence>
<dbReference type="GO" id="GO:0009306">
    <property type="term" value="P:protein secretion"/>
    <property type="evidence" value="ECO:0007669"/>
    <property type="project" value="InterPro"/>
</dbReference>
<dbReference type="EMBL" id="KP294352">
    <property type="protein sequence ID" value="AKJ20448.1"/>
    <property type="molecule type" value="Genomic_DNA"/>
</dbReference>
<evidence type="ECO:0000256" key="3">
    <source>
        <dbReference type="ARBA" id="ARBA00022475"/>
    </source>
</evidence>
<dbReference type="Pfam" id="PF01313">
    <property type="entry name" value="Bac_export_3"/>
    <property type="match status" value="1"/>
</dbReference>
<organism evidence="9">
    <name type="scientific">Paracoccus kondratievae</name>
    <dbReference type="NCBI Taxonomy" id="135740"/>
    <lineage>
        <taxon>Bacteria</taxon>
        <taxon>Pseudomonadati</taxon>
        <taxon>Pseudomonadota</taxon>
        <taxon>Alphaproteobacteria</taxon>
        <taxon>Rhodobacterales</taxon>
        <taxon>Paracoccaceae</taxon>
        <taxon>Paracoccus</taxon>
    </lineage>
</organism>
<keyword evidence="3" id="KW-1003">Cell membrane</keyword>
<evidence type="ECO:0000313" key="9">
    <source>
        <dbReference type="EMBL" id="AKJ20448.1"/>
    </source>
</evidence>
<evidence type="ECO:0000256" key="8">
    <source>
        <dbReference type="SAM" id="Phobius"/>
    </source>
</evidence>
<reference evidence="9" key="2">
    <citation type="journal article" date="2015" name="Plasmid">
        <title>Maintenance and genetic load of plasmid pKON1 of Paracoccus kondratievae, containing a highly efficient toxin-antitoxin module of the hipAB family.</title>
        <authorList>
            <person name="Czarnecki J."/>
            <person name="Dziewit L."/>
            <person name="Kowalski L."/>
            <person name="Ochnio M."/>
            <person name="Bartosik D."/>
        </authorList>
    </citation>
    <scope>NUCLEOTIDE SEQUENCE</scope>
    <source>
        <strain evidence="9">NCIMB 13773</strain>
        <plasmid evidence="9">pKON1</plasmid>
    </source>
</reference>
<comment type="subcellular location">
    <subcellularLocation>
        <location evidence="1">Cell membrane</location>
        <topology evidence="1">Multi-pass membrane protein</topology>
    </subcellularLocation>
</comment>
<evidence type="ECO:0000256" key="7">
    <source>
        <dbReference type="ARBA" id="ARBA00023136"/>
    </source>
</evidence>
<sequence>MQLYESLTHALILVFQLSMPAIAVATVIGLVVSLIQALTQIQDQTLPHAIKLFAVGAVIVLTGGALSAKLVAFTVDIFSRISQG</sequence>
<accession>A0A0G3B2Y8</accession>
<dbReference type="InterPro" id="IPR002191">
    <property type="entry name" value="Bac_export_3"/>
</dbReference>
<keyword evidence="9" id="KW-0614">Plasmid</keyword>
<keyword evidence="4 8" id="KW-0812">Transmembrane</keyword>
<protein>
    <submittedName>
        <fullName evidence="10">EscS/YscS/HrcS family type III secretion system export apparatus protein</fullName>
    </submittedName>
    <submittedName>
        <fullName evidence="9">Type III secretion system component SctS</fullName>
    </submittedName>
</protein>
<dbReference type="RefSeq" id="WP_172686456.1">
    <property type="nucleotide sequence ID" value="NZ_BSFH01000085.1"/>
</dbReference>
<dbReference type="PIRSF" id="PIRSF004669">
    <property type="entry name" value="FliQ"/>
    <property type="match status" value="1"/>
</dbReference>
<dbReference type="PRINTS" id="PR00952">
    <property type="entry name" value="TYPE3IMQPROT"/>
</dbReference>
<reference evidence="10" key="3">
    <citation type="submission" date="2023-01" db="EMBL/GenBank/DDBJ databases">
        <authorList>
            <person name="Sun Q."/>
            <person name="Evtushenko L."/>
        </authorList>
    </citation>
    <scope>NUCLEOTIDE SEQUENCE</scope>
    <source>
        <strain evidence="10">VKM B-2222</strain>
    </source>
</reference>
<feature type="transmembrane region" description="Helical" evidence="8">
    <location>
        <begin position="12"/>
        <end position="38"/>
    </location>
</feature>
<dbReference type="EMBL" id="BSFH01000085">
    <property type="protein sequence ID" value="GLK65371.1"/>
    <property type="molecule type" value="Genomic_DNA"/>
</dbReference>
<keyword evidence="11" id="KW-1185">Reference proteome</keyword>
<reference evidence="10" key="1">
    <citation type="journal article" date="2014" name="Int. J. Syst. Evol. Microbiol.">
        <title>Complete genome sequence of Corynebacterium casei LMG S-19264T (=DSM 44701T), isolated from a smear-ripened cheese.</title>
        <authorList>
            <consortium name="US DOE Joint Genome Institute (JGI-PGF)"/>
            <person name="Walter F."/>
            <person name="Albersmeier A."/>
            <person name="Kalinowski J."/>
            <person name="Ruckert C."/>
        </authorList>
    </citation>
    <scope>NUCLEOTIDE SEQUENCE</scope>
    <source>
        <strain evidence="10">VKM B-2222</strain>
    </source>
</reference>
<keyword evidence="7 8" id="KW-0472">Membrane</keyword>
<dbReference type="AlphaFoldDB" id="A0A0G3B2Y8"/>
<name>A0A0G3B2Y8_9RHOB</name>
<evidence type="ECO:0000313" key="10">
    <source>
        <dbReference type="EMBL" id="GLK65371.1"/>
    </source>
</evidence>
<gene>
    <name evidence="10" type="primary">bscS</name>
    <name evidence="10" type="ORF">GCM10017635_28460</name>
    <name evidence="9" type="ORF">pKON1_p57</name>
</gene>
<dbReference type="PANTHER" id="PTHR34040">
    <property type="entry name" value="FLAGELLAR BIOSYNTHETIC PROTEIN FLIQ"/>
    <property type="match status" value="1"/>
</dbReference>
<comment type="similarity">
    <text evidence="2">Belongs to the FliQ/MopD/SpaQ family.</text>
</comment>
<dbReference type="InterPro" id="IPR006306">
    <property type="entry name" value="T3SS_HrpO"/>
</dbReference>
<keyword evidence="5 8" id="KW-1133">Transmembrane helix</keyword>
<evidence type="ECO:0000256" key="2">
    <source>
        <dbReference type="ARBA" id="ARBA00006156"/>
    </source>
</evidence>
<evidence type="ECO:0000256" key="5">
    <source>
        <dbReference type="ARBA" id="ARBA00022989"/>
    </source>
</evidence>
<dbReference type="NCBIfam" id="TIGR01403">
    <property type="entry name" value="fliQ_rel_III"/>
    <property type="match status" value="1"/>
</dbReference>
<proteinExistence type="inferred from homology"/>